<organism evidence="3 4">
    <name type="scientific">Dactylosporangium siamense</name>
    <dbReference type="NCBI Taxonomy" id="685454"/>
    <lineage>
        <taxon>Bacteria</taxon>
        <taxon>Bacillati</taxon>
        <taxon>Actinomycetota</taxon>
        <taxon>Actinomycetes</taxon>
        <taxon>Micromonosporales</taxon>
        <taxon>Micromonosporaceae</taxon>
        <taxon>Dactylosporangium</taxon>
    </lineage>
</organism>
<dbReference type="GO" id="GO:0080120">
    <property type="term" value="P:CAAX-box protein maturation"/>
    <property type="evidence" value="ECO:0007669"/>
    <property type="project" value="UniProtKB-ARBA"/>
</dbReference>
<evidence type="ECO:0000313" key="4">
    <source>
        <dbReference type="Proteomes" id="UP000660611"/>
    </source>
</evidence>
<protein>
    <submittedName>
        <fullName evidence="3">CAAX protease family protein</fullName>
    </submittedName>
</protein>
<dbReference type="RefSeq" id="WP_203850232.1">
    <property type="nucleotide sequence ID" value="NZ_BAAAVW010000003.1"/>
</dbReference>
<gene>
    <name evidence="3" type="ORF">Dsi01nite_065630</name>
</gene>
<dbReference type="EMBL" id="BONQ01000106">
    <property type="protein sequence ID" value="GIG48522.1"/>
    <property type="molecule type" value="Genomic_DNA"/>
</dbReference>
<feature type="domain" description="CAAX prenyl protease 2/Lysostaphin resistance protein A-like" evidence="2">
    <location>
        <begin position="133"/>
        <end position="218"/>
    </location>
</feature>
<sequence length="230" mass="24280">MRRIFTAAFLDRVPRDHSQSDGAFRRRRIVAAVTLVVGAVLLGISLSIRPGDALFYPMTLAVAATWVAGALLSGPLHLGHILFRDTLRRPVATPILTGLLAGAVFVAGALIVREIPPLRAYTDDVLDHARYGSIVLITVVTLANGAAEELFFRGALFAAIGRTLPVTISTAVYAIATVATGNPMLVFAAVLLGVVLGLQRRASGGVLAPVLTHVTWSTVMLFALPPLIAT</sequence>
<evidence type="ECO:0000313" key="3">
    <source>
        <dbReference type="EMBL" id="GIG48522.1"/>
    </source>
</evidence>
<evidence type="ECO:0000256" key="1">
    <source>
        <dbReference type="SAM" id="Phobius"/>
    </source>
</evidence>
<dbReference type="GO" id="GO:0006508">
    <property type="term" value="P:proteolysis"/>
    <property type="evidence" value="ECO:0007669"/>
    <property type="project" value="UniProtKB-KW"/>
</dbReference>
<feature type="transmembrane region" description="Helical" evidence="1">
    <location>
        <begin position="29"/>
        <end position="48"/>
    </location>
</feature>
<feature type="transmembrane region" description="Helical" evidence="1">
    <location>
        <begin position="206"/>
        <end position="228"/>
    </location>
</feature>
<dbReference type="InterPro" id="IPR003675">
    <property type="entry name" value="Rce1/LyrA-like_dom"/>
</dbReference>
<proteinExistence type="predicted"/>
<keyword evidence="1" id="KW-0472">Membrane</keyword>
<dbReference type="Pfam" id="PF02517">
    <property type="entry name" value="Rce1-like"/>
    <property type="match status" value="1"/>
</dbReference>
<keyword evidence="4" id="KW-1185">Reference proteome</keyword>
<feature type="transmembrane region" description="Helical" evidence="1">
    <location>
        <begin position="91"/>
        <end position="111"/>
    </location>
</feature>
<dbReference type="AlphaFoldDB" id="A0A919UAX7"/>
<name>A0A919UAX7_9ACTN</name>
<feature type="transmembrane region" description="Helical" evidence="1">
    <location>
        <begin position="182"/>
        <end position="199"/>
    </location>
</feature>
<evidence type="ECO:0000259" key="2">
    <source>
        <dbReference type="Pfam" id="PF02517"/>
    </source>
</evidence>
<accession>A0A919UAX7</accession>
<keyword evidence="3" id="KW-0378">Hydrolase</keyword>
<keyword evidence="1" id="KW-0812">Transmembrane</keyword>
<comment type="caution">
    <text evidence="3">The sequence shown here is derived from an EMBL/GenBank/DDBJ whole genome shotgun (WGS) entry which is preliminary data.</text>
</comment>
<dbReference type="GO" id="GO:0004175">
    <property type="term" value="F:endopeptidase activity"/>
    <property type="evidence" value="ECO:0007669"/>
    <property type="project" value="UniProtKB-ARBA"/>
</dbReference>
<keyword evidence="3" id="KW-0645">Protease</keyword>
<reference evidence="3" key="1">
    <citation type="submission" date="2021-01" db="EMBL/GenBank/DDBJ databases">
        <title>Whole genome shotgun sequence of Dactylosporangium siamense NBRC 106093.</title>
        <authorList>
            <person name="Komaki H."/>
            <person name="Tamura T."/>
        </authorList>
    </citation>
    <scope>NUCLEOTIDE SEQUENCE</scope>
    <source>
        <strain evidence="3">NBRC 106093</strain>
    </source>
</reference>
<dbReference type="Proteomes" id="UP000660611">
    <property type="component" value="Unassembled WGS sequence"/>
</dbReference>
<feature type="transmembrane region" description="Helical" evidence="1">
    <location>
        <begin position="54"/>
        <end position="79"/>
    </location>
</feature>
<keyword evidence="1" id="KW-1133">Transmembrane helix</keyword>